<dbReference type="Proteomes" id="UP000324358">
    <property type="component" value="Unassembled WGS sequence"/>
</dbReference>
<dbReference type="AlphaFoldDB" id="A0A5D0QU75"/>
<feature type="transmembrane region" description="Helical" evidence="1">
    <location>
        <begin position="78"/>
        <end position="99"/>
    </location>
</feature>
<protein>
    <recommendedName>
        <fullName evidence="4">Phage holin family protein</fullName>
    </recommendedName>
</protein>
<feature type="transmembrane region" description="Helical" evidence="1">
    <location>
        <begin position="49"/>
        <end position="72"/>
    </location>
</feature>
<keyword evidence="3" id="KW-1185">Reference proteome</keyword>
<dbReference type="EMBL" id="VSKL01000006">
    <property type="protein sequence ID" value="TYB71734.1"/>
    <property type="molecule type" value="Genomic_DNA"/>
</dbReference>
<evidence type="ECO:0000256" key="1">
    <source>
        <dbReference type="SAM" id="Phobius"/>
    </source>
</evidence>
<accession>A0A5D0QU75</accession>
<evidence type="ECO:0008006" key="4">
    <source>
        <dbReference type="Google" id="ProtNLM"/>
    </source>
</evidence>
<evidence type="ECO:0000313" key="2">
    <source>
        <dbReference type="EMBL" id="TYB71734.1"/>
    </source>
</evidence>
<sequence length="123" mass="13550">MIMNVFESIGEKTGRAADIGENFLEKSHQYFKLKVFQQLAYSLSMVAKLLAVGTLMVLGLIFGAVAGAIHLGQLLENLALGYLSVAGIFFIIGLIVYMARKSISAYVIMKIGSKFYLEDDIDY</sequence>
<organism evidence="2 3">
    <name type="scientific">Bizionia algoritergicola</name>
    <dbReference type="NCBI Taxonomy" id="291187"/>
    <lineage>
        <taxon>Bacteria</taxon>
        <taxon>Pseudomonadati</taxon>
        <taxon>Bacteroidota</taxon>
        <taxon>Flavobacteriia</taxon>
        <taxon>Flavobacteriales</taxon>
        <taxon>Flavobacteriaceae</taxon>
        <taxon>Bizionia</taxon>
    </lineage>
</organism>
<reference evidence="2 3" key="1">
    <citation type="submission" date="2019-08" db="EMBL/GenBank/DDBJ databases">
        <title>Genomes of Antarctic Bizionia species.</title>
        <authorList>
            <person name="Bowman J.P."/>
        </authorList>
    </citation>
    <scope>NUCLEOTIDE SEQUENCE [LARGE SCALE GENOMIC DNA]</scope>
    <source>
        <strain evidence="2 3">APA-1</strain>
    </source>
</reference>
<dbReference type="OrthoDB" id="1202744at2"/>
<comment type="caution">
    <text evidence="2">The sequence shown here is derived from an EMBL/GenBank/DDBJ whole genome shotgun (WGS) entry which is preliminary data.</text>
</comment>
<keyword evidence="1" id="KW-0812">Transmembrane</keyword>
<evidence type="ECO:0000313" key="3">
    <source>
        <dbReference type="Proteomes" id="UP000324358"/>
    </source>
</evidence>
<keyword evidence="1" id="KW-1133">Transmembrane helix</keyword>
<gene>
    <name evidence="2" type="ORF">ES675_14440</name>
</gene>
<name>A0A5D0QU75_9FLAO</name>
<proteinExistence type="predicted"/>
<keyword evidence="1" id="KW-0472">Membrane</keyword>